<name>A0A1G1X575_9BACT</name>
<evidence type="ECO:0000256" key="1">
    <source>
        <dbReference type="SAM" id="Phobius"/>
    </source>
</evidence>
<proteinExistence type="predicted"/>
<protein>
    <recommendedName>
        <fullName evidence="4">Pilus assembly protein PilO</fullName>
    </recommendedName>
</protein>
<dbReference type="AlphaFoldDB" id="A0A1G1X575"/>
<organism evidence="2 3">
    <name type="scientific">Candidatus Andersenbacteria bacterium RIFCSPHIGHO2_12_FULL_45_11</name>
    <dbReference type="NCBI Taxonomy" id="1797281"/>
    <lineage>
        <taxon>Bacteria</taxon>
        <taxon>Candidatus Anderseniibacteriota</taxon>
    </lineage>
</organism>
<comment type="caution">
    <text evidence="2">The sequence shown here is derived from an EMBL/GenBank/DDBJ whole genome shotgun (WGS) entry which is preliminary data.</text>
</comment>
<dbReference type="Gene3D" id="3.30.70.60">
    <property type="match status" value="1"/>
</dbReference>
<evidence type="ECO:0008006" key="4">
    <source>
        <dbReference type="Google" id="ProtNLM"/>
    </source>
</evidence>
<evidence type="ECO:0000313" key="2">
    <source>
        <dbReference type="EMBL" id="OGY34720.1"/>
    </source>
</evidence>
<reference evidence="2 3" key="1">
    <citation type="journal article" date="2016" name="Nat. Commun.">
        <title>Thousands of microbial genomes shed light on interconnected biogeochemical processes in an aquifer system.</title>
        <authorList>
            <person name="Anantharaman K."/>
            <person name="Brown C.T."/>
            <person name="Hug L.A."/>
            <person name="Sharon I."/>
            <person name="Castelle C.J."/>
            <person name="Probst A.J."/>
            <person name="Thomas B.C."/>
            <person name="Singh A."/>
            <person name="Wilkins M.J."/>
            <person name="Karaoz U."/>
            <person name="Brodie E.L."/>
            <person name="Williams K.H."/>
            <person name="Hubbard S.S."/>
            <person name="Banfield J.F."/>
        </authorList>
    </citation>
    <scope>NUCLEOTIDE SEQUENCE [LARGE SCALE GENOMIC DNA]</scope>
</reference>
<dbReference type="EMBL" id="MHHR01000011">
    <property type="protein sequence ID" value="OGY34720.1"/>
    <property type="molecule type" value="Genomic_DNA"/>
</dbReference>
<dbReference type="GO" id="GO:0043683">
    <property type="term" value="P:type IV pilus assembly"/>
    <property type="evidence" value="ECO:0007669"/>
    <property type="project" value="InterPro"/>
</dbReference>
<keyword evidence="1" id="KW-0472">Membrane</keyword>
<dbReference type="InterPro" id="IPR007445">
    <property type="entry name" value="PilO"/>
</dbReference>
<accession>A0A1G1X575</accession>
<keyword evidence="1" id="KW-1133">Transmembrane helix</keyword>
<feature type="transmembrane region" description="Helical" evidence="1">
    <location>
        <begin position="12"/>
        <end position="32"/>
    </location>
</feature>
<dbReference type="Proteomes" id="UP000177528">
    <property type="component" value="Unassembled WGS sequence"/>
</dbReference>
<dbReference type="GO" id="GO:0043107">
    <property type="term" value="P:type IV pilus-dependent motility"/>
    <property type="evidence" value="ECO:0007669"/>
    <property type="project" value="InterPro"/>
</dbReference>
<dbReference type="Pfam" id="PF04350">
    <property type="entry name" value="PilO"/>
    <property type="match status" value="1"/>
</dbReference>
<keyword evidence="1" id="KW-0812">Transmembrane</keyword>
<sequence>MAINTSLNTPYLVLTGVVVIAIAFLFTVLQPLMDSISTAKSSIESNTSSLAEKEAFLQSLDAKINQLRSQPDIERQLAAVIPETERSQDIIRVVDQYAKESGVTLTAITNNASQTKARANASKARGDLNLVPEGIQIITLQLGVSGNYQQVRAFLAGLEKSPRIVDVARITISKVPEQPEAVTASLVIQLYARAEETPSS</sequence>
<dbReference type="InterPro" id="IPR014717">
    <property type="entry name" value="Transl_elong_EF1B/ribsomal_bS6"/>
</dbReference>
<gene>
    <name evidence="2" type="ORF">A3D99_05295</name>
</gene>
<evidence type="ECO:0000313" key="3">
    <source>
        <dbReference type="Proteomes" id="UP000177528"/>
    </source>
</evidence>